<keyword evidence="4" id="KW-0804">Transcription</keyword>
<keyword evidence="5" id="KW-0539">Nucleus</keyword>
<evidence type="ECO:0000256" key="3">
    <source>
        <dbReference type="ARBA" id="ARBA00023125"/>
    </source>
</evidence>
<proteinExistence type="inferred from homology"/>
<evidence type="ECO:0000256" key="1">
    <source>
        <dbReference type="ARBA" id="ARBA00006079"/>
    </source>
</evidence>
<evidence type="ECO:0000259" key="6">
    <source>
        <dbReference type="PROSITE" id="PS50217"/>
    </source>
</evidence>
<gene>
    <name evidence="7" type="ORF">SNE40_004977</name>
</gene>
<dbReference type="InterPro" id="IPR046347">
    <property type="entry name" value="bZIP_sf"/>
</dbReference>
<evidence type="ECO:0000256" key="5">
    <source>
        <dbReference type="ARBA" id="ARBA00023242"/>
    </source>
</evidence>
<dbReference type="GO" id="GO:0007623">
    <property type="term" value="P:circadian rhythm"/>
    <property type="evidence" value="ECO:0007669"/>
    <property type="project" value="TreeGrafter"/>
</dbReference>
<name>A0AAN8KAZ0_PATCE</name>
<evidence type="ECO:0000313" key="7">
    <source>
        <dbReference type="EMBL" id="KAK6188895.1"/>
    </source>
</evidence>
<dbReference type="InterPro" id="IPR004827">
    <property type="entry name" value="bZIP"/>
</dbReference>
<evidence type="ECO:0000313" key="8">
    <source>
        <dbReference type="Proteomes" id="UP001347796"/>
    </source>
</evidence>
<dbReference type="PROSITE" id="PS00036">
    <property type="entry name" value="BZIP_BASIC"/>
    <property type="match status" value="1"/>
</dbReference>
<dbReference type="Gene3D" id="1.20.5.170">
    <property type="match status" value="1"/>
</dbReference>
<reference evidence="7 8" key="1">
    <citation type="submission" date="2024-01" db="EMBL/GenBank/DDBJ databases">
        <title>The genome of the rayed Mediterranean limpet Patella caerulea (Linnaeus, 1758).</title>
        <authorList>
            <person name="Anh-Thu Weber A."/>
            <person name="Halstead-Nussloch G."/>
        </authorList>
    </citation>
    <scope>NUCLEOTIDE SEQUENCE [LARGE SCALE GENOMIC DNA]</scope>
    <source>
        <strain evidence="7">AATW-2023a</strain>
        <tissue evidence="7">Whole specimen</tissue>
    </source>
</reference>
<sequence length="225" mass="26511">MENILRQDIKRETCDIQAEDMSRYSSTYAGSPSLQSCQRLTNIKPEVEHKRNSLKARNDDHYRPVRKDVFSNFTTNVPRSTDQCCRSERQFVADSEKNTSYWQKRLKNNDSARKSRWRRKCKESYLETRLGELLDENVKLRSELESLQKTCLSKKLEVVFHDNKCVEDKLKTQSDLNNSQKIFETVKSEQTNLTAVNNLSPPEDSRMSCVPLKFRHKRRLHSVFN</sequence>
<evidence type="ECO:0000256" key="4">
    <source>
        <dbReference type="ARBA" id="ARBA00023163"/>
    </source>
</evidence>
<dbReference type="PANTHER" id="PTHR15284">
    <property type="entry name" value="NUCLEAR FACTOR INTERLEUKIN-3-REGULATED PROTEIN"/>
    <property type="match status" value="1"/>
</dbReference>
<dbReference type="SMART" id="SM00338">
    <property type="entry name" value="BRLZ"/>
    <property type="match status" value="1"/>
</dbReference>
<dbReference type="Pfam" id="PF07716">
    <property type="entry name" value="bZIP_2"/>
    <property type="match status" value="1"/>
</dbReference>
<protein>
    <recommendedName>
        <fullName evidence="6">BZIP domain-containing protein</fullName>
    </recommendedName>
</protein>
<keyword evidence="8" id="KW-1185">Reference proteome</keyword>
<dbReference type="PANTHER" id="PTHR15284:SF0">
    <property type="entry name" value="GH23983P"/>
    <property type="match status" value="1"/>
</dbReference>
<feature type="domain" description="BZIP" evidence="6">
    <location>
        <begin position="98"/>
        <end position="149"/>
    </location>
</feature>
<dbReference type="FunFam" id="1.20.5.170:FF:000025">
    <property type="entry name" value="nuclear factor interleukin-3-regulated protein-like"/>
    <property type="match status" value="1"/>
</dbReference>
<dbReference type="EMBL" id="JAZGQO010000003">
    <property type="protein sequence ID" value="KAK6188895.1"/>
    <property type="molecule type" value="Genomic_DNA"/>
</dbReference>
<dbReference type="GO" id="GO:0005634">
    <property type="term" value="C:nucleus"/>
    <property type="evidence" value="ECO:0007669"/>
    <property type="project" value="TreeGrafter"/>
</dbReference>
<accession>A0AAN8KAZ0</accession>
<dbReference type="GO" id="GO:0003700">
    <property type="term" value="F:DNA-binding transcription factor activity"/>
    <property type="evidence" value="ECO:0007669"/>
    <property type="project" value="InterPro"/>
</dbReference>
<dbReference type="SUPFAM" id="SSF57959">
    <property type="entry name" value="Leucine zipper domain"/>
    <property type="match status" value="1"/>
</dbReference>
<dbReference type="Proteomes" id="UP001347796">
    <property type="component" value="Unassembled WGS sequence"/>
</dbReference>
<dbReference type="PROSITE" id="PS50217">
    <property type="entry name" value="BZIP"/>
    <property type="match status" value="1"/>
</dbReference>
<keyword evidence="2" id="KW-0805">Transcription regulation</keyword>
<comment type="similarity">
    <text evidence="1">Belongs to the bZIP family. NFIL3 subfamily.</text>
</comment>
<organism evidence="7 8">
    <name type="scientific">Patella caerulea</name>
    <name type="common">Rayed Mediterranean limpet</name>
    <dbReference type="NCBI Taxonomy" id="87958"/>
    <lineage>
        <taxon>Eukaryota</taxon>
        <taxon>Metazoa</taxon>
        <taxon>Spiralia</taxon>
        <taxon>Lophotrochozoa</taxon>
        <taxon>Mollusca</taxon>
        <taxon>Gastropoda</taxon>
        <taxon>Patellogastropoda</taxon>
        <taxon>Patelloidea</taxon>
        <taxon>Patellidae</taxon>
        <taxon>Patella</taxon>
    </lineage>
</organism>
<keyword evidence="3" id="KW-0238">DNA-binding</keyword>
<evidence type="ECO:0000256" key="2">
    <source>
        <dbReference type="ARBA" id="ARBA00023015"/>
    </source>
</evidence>
<comment type="caution">
    <text evidence="7">The sequence shown here is derived from an EMBL/GenBank/DDBJ whole genome shotgun (WGS) entry which is preliminary data.</text>
</comment>
<dbReference type="AlphaFoldDB" id="A0AAN8KAZ0"/>
<dbReference type="GO" id="GO:0003677">
    <property type="term" value="F:DNA binding"/>
    <property type="evidence" value="ECO:0007669"/>
    <property type="project" value="UniProtKB-KW"/>
</dbReference>
<dbReference type="InterPro" id="IPR047229">
    <property type="entry name" value="NFIL3-like"/>
</dbReference>